<dbReference type="PROSITE" id="PS50053">
    <property type="entry name" value="UBIQUITIN_2"/>
    <property type="match status" value="1"/>
</dbReference>
<gene>
    <name evidence="3" type="ORF">C9374_000622</name>
</gene>
<keyword evidence="4" id="KW-1185">Reference proteome</keyword>
<feature type="compositionally biased region" description="Low complexity" evidence="1">
    <location>
        <begin position="19"/>
        <end position="29"/>
    </location>
</feature>
<name>A0AA88GY17_NAELO</name>
<protein>
    <recommendedName>
        <fullName evidence="2">Ubiquitin-like domain-containing protein</fullName>
    </recommendedName>
</protein>
<dbReference type="Pfam" id="PF00240">
    <property type="entry name" value="ubiquitin"/>
    <property type="match status" value="1"/>
</dbReference>
<accession>A0AA88GY17</accession>
<dbReference type="SUPFAM" id="SSF54236">
    <property type="entry name" value="Ubiquitin-like"/>
    <property type="match status" value="1"/>
</dbReference>
<dbReference type="Gene3D" id="3.10.20.90">
    <property type="entry name" value="Phosphatidylinositol 3-kinase Catalytic Subunit, Chain A, domain 1"/>
    <property type="match status" value="1"/>
</dbReference>
<dbReference type="InterPro" id="IPR029071">
    <property type="entry name" value="Ubiquitin-like_domsf"/>
</dbReference>
<dbReference type="EMBL" id="PYSW02000010">
    <property type="protein sequence ID" value="KAG2388458.1"/>
    <property type="molecule type" value="Genomic_DNA"/>
</dbReference>
<evidence type="ECO:0000259" key="2">
    <source>
        <dbReference type="PROSITE" id="PS50053"/>
    </source>
</evidence>
<dbReference type="RefSeq" id="XP_044552450.1">
    <property type="nucleotide sequence ID" value="XM_044696056.1"/>
</dbReference>
<sequence length="339" mass="38168">MSDGDPTSFGLNISNSSWCSASPAQTSSSSKRRICPSSLTIPQSGRNGLYTASSALGKRNIDQHQQDQMIYHHQHITHTPQSFNFSSNMSEKENDMLLMEYNNVSSDDEERDDSSDESIELFETRSSKKIKQVHTVSIKIETSSSSSNSITCSFPFYSVSSSSCHNSICKSFISNSPISSQSIITSPMNVLNQYSNNCNSTLSFINIRTLTGQTMRVYNFHNLTLHDLKTAIAEMFQIPYEKQRIVHKGKILGDENSFMIPLVQLGLSSSDSLYVVLDFFNNRKVMDSVPRHDDRFTLPDSYFYSFSTDENRVGDTQPSFSNHRDDNVMDQSLDESCDD</sequence>
<dbReference type="Proteomes" id="UP000816034">
    <property type="component" value="Unassembled WGS sequence"/>
</dbReference>
<dbReference type="InterPro" id="IPR000626">
    <property type="entry name" value="Ubiquitin-like_dom"/>
</dbReference>
<evidence type="ECO:0000313" key="4">
    <source>
        <dbReference type="Proteomes" id="UP000816034"/>
    </source>
</evidence>
<feature type="compositionally biased region" description="Polar residues" evidence="1">
    <location>
        <begin position="39"/>
        <end position="50"/>
    </location>
</feature>
<reference evidence="3 4" key="1">
    <citation type="journal article" date="2018" name="BMC Genomics">
        <title>The genome of Naegleria lovaniensis, the basis for a comparative approach to unravel pathogenicity factors of the human pathogenic amoeba N. fowleri.</title>
        <authorList>
            <person name="Liechti N."/>
            <person name="Schurch N."/>
            <person name="Bruggmann R."/>
            <person name="Wittwer M."/>
        </authorList>
    </citation>
    <scope>NUCLEOTIDE SEQUENCE [LARGE SCALE GENOMIC DNA]</scope>
    <source>
        <strain evidence="3 4">ATCC 30569</strain>
    </source>
</reference>
<organism evidence="3 4">
    <name type="scientific">Naegleria lovaniensis</name>
    <name type="common">Amoeba</name>
    <dbReference type="NCBI Taxonomy" id="51637"/>
    <lineage>
        <taxon>Eukaryota</taxon>
        <taxon>Discoba</taxon>
        <taxon>Heterolobosea</taxon>
        <taxon>Tetramitia</taxon>
        <taxon>Eutetramitia</taxon>
        <taxon>Vahlkampfiidae</taxon>
        <taxon>Naegleria</taxon>
    </lineage>
</organism>
<feature type="region of interest" description="Disordered" evidence="1">
    <location>
        <begin position="314"/>
        <end position="339"/>
    </location>
</feature>
<proteinExistence type="predicted"/>
<evidence type="ECO:0000256" key="1">
    <source>
        <dbReference type="SAM" id="MobiDB-lite"/>
    </source>
</evidence>
<comment type="caution">
    <text evidence="3">The sequence shown here is derived from an EMBL/GenBank/DDBJ whole genome shotgun (WGS) entry which is preliminary data.</text>
</comment>
<dbReference type="AlphaFoldDB" id="A0AA88GY17"/>
<feature type="region of interest" description="Disordered" evidence="1">
    <location>
        <begin position="19"/>
        <end position="50"/>
    </location>
</feature>
<dbReference type="GeneID" id="68093084"/>
<dbReference type="CDD" id="cd17039">
    <property type="entry name" value="Ubl_ubiquitin_like"/>
    <property type="match status" value="1"/>
</dbReference>
<evidence type="ECO:0000313" key="3">
    <source>
        <dbReference type="EMBL" id="KAG2388458.1"/>
    </source>
</evidence>
<feature type="domain" description="Ubiquitin-like" evidence="2">
    <location>
        <begin position="205"/>
        <end position="277"/>
    </location>
</feature>